<reference evidence="1" key="1">
    <citation type="submission" date="2016-07" db="EMBL/GenBank/DDBJ databases">
        <title>De novo transcriptome assembly of four accessions of the metal hyperaccumulator plant Noccaea caerulescens.</title>
        <authorList>
            <person name="Blande D."/>
            <person name="Halimaa P."/>
            <person name="Tervahauta A.I."/>
            <person name="Aarts M.G."/>
            <person name="Karenlampi S.O."/>
        </authorList>
    </citation>
    <scope>NUCLEOTIDE SEQUENCE</scope>
</reference>
<accession>A0A1J3H7V2</accession>
<dbReference type="AlphaFoldDB" id="A0A1J3H7V2"/>
<organism evidence="1">
    <name type="scientific">Noccaea caerulescens</name>
    <name type="common">Alpine penny-cress</name>
    <name type="synonym">Thlaspi caerulescens</name>
    <dbReference type="NCBI Taxonomy" id="107243"/>
    <lineage>
        <taxon>Eukaryota</taxon>
        <taxon>Viridiplantae</taxon>
        <taxon>Streptophyta</taxon>
        <taxon>Embryophyta</taxon>
        <taxon>Tracheophyta</taxon>
        <taxon>Spermatophyta</taxon>
        <taxon>Magnoliopsida</taxon>
        <taxon>eudicotyledons</taxon>
        <taxon>Gunneridae</taxon>
        <taxon>Pentapetalae</taxon>
        <taxon>rosids</taxon>
        <taxon>malvids</taxon>
        <taxon>Brassicales</taxon>
        <taxon>Brassicaceae</taxon>
        <taxon>Coluteocarpeae</taxon>
        <taxon>Noccaea</taxon>
    </lineage>
</organism>
<proteinExistence type="predicted"/>
<dbReference type="EMBL" id="GEVL01012955">
    <property type="protein sequence ID" value="JAU64386.1"/>
    <property type="molecule type" value="Transcribed_RNA"/>
</dbReference>
<protein>
    <submittedName>
        <fullName evidence="1">Uncharacterized protein</fullName>
    </submittedName>
</protein>
<evidence type="ECO:0000313" key="1">
    <source>
        <dbReference type="EMBL" id="JAU64386.1"/>
    </source>
</evidence>
<sequence length="89" mass="10209">MAVLPPVILHHRRRRRLKEMGPSILTDPAFMVGELGSLANCFSHFSWELREYGEFSCASLSANNFGHRSYCSSSRPSRVHQFGLWATRR</sequence>
<gene>
    <name evidence="1" type="ORF">LE_TR4486_c15_g1_i1_g.14815</name>
</gene>
<name>A0A1J3H7V2_NOCCA</name>